<proteinExistence type="predicted"/>
<organism evidence="1 2">
    <name type="scientific">Paenibacillus peoriae</name>
    <dbReference type="NCBI Taxonomy" id="59893"/>
    <lineage>
        <taxon>Bacteria</taxon>
        <taxon>Bacillati</taxon>
        <taxon>Bacillota</taxon>
        <taxon>Bacilli</taxon>
        <taxon>Bacillales</taxon>
        <taxon>Paenibacillaceae</taxon>
        <taxon>Paenibacillus</taxon>
    </lineage>
</organism>
<dbReference type="AlphaFoldDB" id="A0A7H0Y2L9"/>
<evidence type="ECO:0000313" key="2">
    <source>
        <dbReference type="Proteomes" id="UP000516384"/>
    </source>
</evidence>
<reference evidence="1 2" key="1">
    <citation type="submission" date="2020-09" db="EMBL/GenBank/DDBJ databases">
        <title>Characterization of Paenibacillus peoriae strain ZF390 with broad-spectrum antimicrobial activity as a potential biocontrol agent.</title>
        <authorList>
            <person name="Li L."/>
            <person name="Zhao Y."/>
            <person name="Li B."/>
            <person name="Xie X."/>
        </authorList>
    </citation>
    <scope>NUCLEOTIDE SEQUENCE [LARGE SCALE GENOMIC DNA]</scope>
    <source>
        <strain evidence="1 2">ZF390</strain>
    </source>
</reference>
<evidence type="ECO:0000313" key="1">
    <source>
        <dbReference type="EMBL" id="QNR65327.1"/>
    </source>
</evidence>
<dbReference type="Proteomes" id="UP000516384">
    <property type="component" value="Chromosome"/>
</dbReference>
<name>A0A7H0Y2L9_9BACL</name>
<dbReference type="EMBL" id="CP061172">
    <property type="protein sequence ID" value="QNR65327.1"/>
    <property type="molecule type" value="Genomic_DNA"/>
</dbReference>
<accession>A0A7H0Y2L9</accession>
<gene>
    <name evidence="1" type="ORF">IAQ67_15630</name>
</gene>
<protein>
    <submittedName>
        <fullName evidence="1">Uncharacterized protein</fullName>
    </submittedName>
</protein>
<sequence>MSSLRWSEAKQTNIFSIKPGGNVNMYISINGFEISKVDNYNGNSDYGEDANPKLVEKGVCKHNVEYKIFEKKYSLEKGPYSLPETIYVNESQCQVCRTKDWRE</sequence>